<evidence type="ECO:0000256" key="1">
    <source>
        <dbReference type="SAM" id="MobiDB-lite"/>
    </source>
</evidence>
<accession>A0A914XQ01</accession>
<proteinExistence type="predicted"/>
<feature type="compositionally biased region" description="Gly residues" evidence="1">
    <location>
        <begin position="104"/>
        <end position="134"/>
    </location>
</feature>
<evidence type="ECO:0000313" key="3">
    <source>
        <dbReference type="WBParaSite" id="PSU_v2.g10095.t1"/>
    </source>
</evidence>
<dbReference type="Proteomes" id="UP000887577">
    <property type="component" value="Unplaced"/>
</dbReference>
<dbReference type="AlphaFoldDB" id="A0A914XQ01"/>
<keyword evidence="2" id="KW-1185">Reference proteome</keyword>
<feature type="region of interest" description="Disordered" evidence="1">
    <location>
        <begin position="86"/>
        <end position="141"/>
    </location>
</feature>
<name>A0A914XQ01_9BILA</name>
<evidence type="ECO:0000313" key="2">
    <source>
        <dbReference type="Proteomes" id="UP000887577"/>
    </source>
</evidence>
<sequence length="141" mass="14894">MNVITVLEPLSWIHKVAQNGGASKFKLLDKECQECGARNVFAEYTKDNSKIPSGDQSFTGCIFCSKEELGQCVNLIHAQMNENIQRINTNYRGGRGGRSRGSRGGRGGGSSRGRGGSSDGGSRGRGASRGGRGGGRSRGRG</sequence>
<reference evidence="3" key="1">
    <citation type="submission" date="2022-11" db="UniProtKB">
        <authorList>
            <consortium name="WormBaseParasite"/>
        </authorList>
    </citation>
    <scope>IDENTIFICATION</scope>
</reference>
<organism evidence="2 3">
    <name type="scientific">Panagrolaimus superbus</name>
    <dbReference type="NCBI Taxonomy" id="310955"/>
    <lineage>
        <taxon>Eukaryota</taxon>
        <taxon>Metazoa</taxon>
        <taxon>Ecdysozoa</taxon>
        <taxon>Nematoda</taxon>
        <taxon>Chromadorea</taxon>
        <taxon>Rhabditida</taxon>
        <taxon>Tylenchina</taxon>
        <taxon>Panagrolaimomorpha</taxon>
        <taxon>Panagrolaimoidea</taxon>
        <taxon>Panagrolaimidae</taxon>
        <taxon>Panagrolaimus</taxon>
    </lineage>
</organism>
<dbReference type="WBParaSite" id="PSU_v2.g10095.t1">
    <property type="protein sequence ID" value="PSU_v2.g10095.t1"/>
    <property type="gene ID" value="PSU_v2.g10095"/>
</dbReference>
<protein>
    <submittedName>
        <fullName evidence="3">Uncharacterized protein</fullName>
    </submittedName>
</protein>